<dbReference type="InterPro" id="IPR050312">
    <property type="entry name" value="IolE/XylAMocC-like"/>
</dbReference>
<gene>
    <name evidence="2" type="ORF">BN138_108</name>
</gene>
<dbReference type="EMBL" id="HF548275">
    <property type="protein sequence ID" value="CCO20920.1"/>
    <property type="molecule type" value="Genomic_DNA"/>
</dbReference>
<evidence type="ECO:0000259" key="1">
    <source>
        <dbReference type="Pfam" id="PF01261"/>
    </source>
</evidence>
<sequence>MLCGISTACFYPQDTRVSLRRVIQAGARVVEVFLNTFSELEDGYLAELAGIAGAAGVRVVSVHPCSSAMEGFFFASRYAARMADGIRLYRRFFQACAVLGADKLVFHGDHDFNIEQYPMAEYAAAFKELAAVGREYGVTLCHENVAYCRLGRAAQVRELAPLLGRDAAFVLDTKQAWRKGEDLDEMADAMLPHIRHVHISDQREGAICIPPGEGDADFEGLVRRLWRGGYRGDFMVELYEDGYRDAAQLAAAMHFINSIIARVQNGQHGVEYT</sequence>
<accession>S0DFH0</accession>
<evidence type="ECO:0000313" key="2">
    <source>
        <dbReference type="EMBL" id="CCO20920.1"/>
    </source>
</evidence>
<dbReference type="Gene3D" id="3.20.20.150">
    <property type="entry name" value="Divalent-metal-dependent TIM barrel enzymes"/>
    <property type="match status" value="1"/>
</dbReference>
<protein>
    <recommendedName>
        <fullName evidence="1">Xylose isomerase-like TIM barrel domain-containing protein</fullName>
    </recommendedName>
</protein>
<dbReference type="InterPro" id="IPR036237">
    <property type="entry name" value="Xyl_isomerase-like_sf"/>
</dbReference>
<dbReference type="SUPFAM" id="SSF51658">
    <property type="entry name" value="Xylose isomerase-like"/>
    <property type="match status" value="1"/>
</dbReference>
<reference evidence="2" key="1">
    <citation type="submission" date="2012-10" db="EMBL/GenBank/DDBJ databases">
        <authorList>
            <person name="Sandrine L."/>
        </authorList>
    </citation>
    <scope>NUCLEOTIDE SEQUENCE</scope>
</reference>
<dbReference type="Pfam" id="PF01261">
    <property type="entry name" value="AP_endonuc_2"/>
    <property type="match status" value="1"/>
</dbReference>
<feature type="domain" description="Xylose isomerase-like TIM barrel" evidence="1">
    <location>
        <begin position="20"/>
        <end position="257"/>
    </location>
</feature>
<dbReference type="InterPro" id="IPR013022">
    <property type="entry name" value="Xyl_isomerase-like_TIM-brl"/>
</dbReference>
<reference evidence="2" key="2">
    <citation type="journal article" date="2013" name="Biotechnol. Biofuels">
        <title>Mining for hemicellulases in the fungus-growing termite Pseudacanthotermes militaris using functional metagenomics.</title>
        <authorList>
            <person name="Bastien G."/>
            <person name="Arnal G."/>
            <person name="Bozonnet S."/>
            <person name="Laguerre S."/>
            <person name="Ferreira F."/>
            <person name="Faure R."/>
            <person name="Henrissat B."/>
            <person name="Lefevre F."/>
            <person name="Robe P."/>
            <person name="Bouchez O."/>
            <person name="Noirot C."/>
            <person name="Dumon C."/>
            <person name="O'Donohue M."/>
        </authorList>
    </citation>
    <scope>NUCLEOTIDE SEQUENCE</scope>
</reference>
<dbReference type="AlphaFoldDB" id="S0DFH0"/>
<dbReference type="PANTHER" id="PTHR12110">
    <property type="entry name" value="HYDROXYPYRUVATE ISOMERASE"/>
    <property type="match status" value="1"/>
</dbReference>
<name>S0DFH0_9ZZZZ</name>
<organism evidence="2">
    <name type="scientific">termite gut metagenome</name>
    <dbReference type="NCBI Taxonomy" id="433724"/>
    <lineage>
        <taxon>unclassified sequences</taxon>
        <taxon>metagenomes</taxon>
        <taxon>organismal metagenomes</taxon>
    </lineage>
</organism>
<proteinExistence type="predicted"/>
<dbReference type="PANTHER" id="PTHR12110:SF21">
    <property type="entry name" value="XYLOSE ISOMERASE-LIKE TIM BARREL DOMAIN-CONTAINING PROTEIN"/>
    <property type="match status" value="1"/>
</dbReference>